<gene>
    <name evidence="13" type="primary">107366220</name>
</gene>
<accession>T1KQD0</accession>
<feature type="region of interest" description="Disordered" evidence="10">
    <location>
        <begin position="448"/>
        <end position="475"/>
    </location>
</feature>
<dbReference type="GO" id="GO:0008140">
    <property type="term" value="F:cAMP response element binding protein binding"/>
    <property type="evidence" value="ECO:0007669"/>
    <property type="project" value="InterPro"/>
</dbReference>
<evidence type="ECO:0000256" key="9">
    <source>
        <dbReference type="ARBA" id="ARBA00023242"/>
    </source>
</evidence>
<dbReference type="EnsemblMetazoa" id="tetur17g03690.1">
    <property type="protein sequence ID" value="tetur17g03690.1"/>
    <property type="gene ID" value="tetur17g03690"/>
</dbReference>
<feature type="region of interest" description="Disordered" evidence="10">
    <location>
        <begin position="81"/>
        <end position="152"/>
    </location>
</feature>
<comment type="similarity">
    <text evidence="3">Belongs to the TORC family.</text>
</comment>
<feature type="region of interest" description="Disordered" evidence="10">
    <location>
        <begin position="361"/>
        <end position="414"/>
    </location>
</feature>
<evidence type="ECO:0000256" key="7">
    <source>
        <dbReference type="ARBA" id="ARBA00023159"/>
    </source>
</evidence>
<dbReference type="InterPro" id="IPR024783">
    <property type="entry name" value="TORC_N"/>
</dbReference>
<keyword evidence="14" id="KW-1185">Reference proteome</keyword>
<evidence type="ECO:0000256" key="5">
    <source>
        <dbReference type="ARBA" id="ARBA00022553"/>
    </source>
</evidence>
<dbReference type="PANTHER" id="PTHR13589">
    <property type="entry name" value="CREB-REGULATED TRANSCRIPTION COACTIVATOR"/>
    <property type="match status" value="1"/>
</dbReference>
<evidence type="ECO:0000256" key="10">
    <source>
        <dbReference type="SAM" id="MobiDB-lite"/>
    </source>
</evidence>
<evidence type="ECO:0000256" key="8">
    <source>
        <dbReference type="ARBA" id="ARBA00023163"/>
    </source>
</evidence>
<dbReference type="InterPro" id="IPR024786">
    <property type="entry name" value="TORC"/>
</dbReference>
<keyword evidence="5" id="KW-0597">Phosphoprotein</keyword>
<evidence type="ECO:0000259" key="12">
    <source>
        <dbReference type="Pfam" id="PF12885"/>
    </source>
</evidence>
<dbReference type="AlphaFoldDB" id="T1KQD0"/>
<dbReference type="STRING" id="32264.T1KQD0"/>
<dbReference type="EMBL" id="CAEY01000349">
    <property type="status" value="NOT_ANNOTATED_CDS"/>
    <property type="molecule type" value="Genomic_DNA"/>
</dbReference>
<evidence type="ECO:0000256" key="3">
    <source>
        <dbReference type="ARBA" id="ARBA00007167"/>
    </source>
</evidence>
<proteinExistence type="inferred from homology"/>
<dbReference type="KEGG" id="tut:107366220"/>
<keyword evidence="7" id="KW-0010">Activator</keyword>
<evidence type="ECO:0000313" key="13">
    <source>
        <dbReference type="EnsemblMetazoa" id="tetur17g03690.1"/>
    </source>
</evidence>
<dbReference type="GO" id="GO:0051289">
    <property type="term" value="P:protein homotetramerization"/>
    <property type="evidence" value="ECO:0007669"/>
    <property type="project" value="InterPro"/>
</dbReference>
<reference evidence="13" key="2">
    <citation type="submission" date="2015-06" db="UniProtKB">
        <authorList>
            <consortium name="EnsemblMetazoa"/>
        </authorList>
    </citation>
    <scope>IDENTIFICATION</scope>
</reference>
<protein>
    <recommendedName>
        <fullName evidence="15">Transducer of regulated CREB activity N-terminal domain-containing protein</fullName>
    </recommendedName>
</protein>
<feature type="compositionally biased region" description="Low complexity" evidence="10">
    <location>
        <begin position="288"/>
        <end position="306"/>
    </location>
</feature>
<dbReference type="eggNOG" id="ENOG502QU41">
    <property type="taxonomic scope" value="Eukaryota"/>
</dbReference>
<feature type="compositionally biased region" description="Low complexity" evidence="10">
    <location>
        <begin position="133"/>
        <end position="144"/>
    </location>
</feature>
<feature type="compositionally biased region" description="Low complexity" evidence="10">
    <location>
        <begin position="172"/>
        <end position="209"/>
    </location>
</feature>
<keyword evidence="9" id="KW-0539">Nucleus</keyword>
<evidence type="ECO:0000256" key="4">
    <source>
        <dbReference type="ARBA" id="ARBA00022490"/>
    </source>
</evidence>
<sequence>MANPRKFSEKIAIQKQKQAEEKAAFDQIMNDVLAATRRNNHTTINKNQHLHINPSVGNYRAESLPDVNRIGASPERNTIDLKGCLNDLGDMRNGRYPARRHPSPNASPRSPHHHHISGGHHRSSYNEQRRGGSSPYSPVYLSPPMDTNWRRTNSDSALHQTGLMAEQMGACSPLHQPGSPLSPSGPNSGASSPRRSTVHTVDTTTKTFTANSTLLPPNSTINNSANPNDILDPYPMVFASQNWDPGKTKMLTNQLNHDSLLSASLCNESRPKSCEVPGITIQPTPEDSSSSSSCSSNNNNIINENSVQHPSSSLSNTGSLPDLTTLHFPAPLPTPIDLDEQTLNPVTSLMRNTIITESVYPNNNNSIESNPSPGSPFTCITSNSFSTNTTNSNNSSKQNQSYSPSPSSPYGQQQNIFTQDNLSSSHIIANNNSENSIVLNSNPNHATNTTTIINNNNSKQNQSYSSSPSSPYGQQQNIFTQDTLSSSHIITNNNSDNSIVLNSNPNQTNNNNSETANIINSQNPTFHHYSTNEVTVSHQNPFNINLLPASLPNDSRPKSTGGVPGITIETLEDSSNNIHHHSSHLHNPHLNHSHQHHQHHNHNHSHSHSNHHQQHPSFANTGSLPDLTNLQYTTSLSPNTDLDQPSLSPVTNTMANTILTDAYPNASPSPGSPYNCVSSTSFVNQTSTNYSTLPASSASFVQQQSSIFTQNTFDDLIDQNDFDFINYFEN</sequence>
<evidence type="ECO:0000259" key="11">
    <source>
        <dbReference type="Pfam" id="PF12884"/>
    </source>
</evidence>
<dbReference type="PANTHER" id="PTHR13589:SF15">
    <property type="entry name" value="CREB-REGULATED TRANSCRIPTION COACTIVATOR, ISOFORM B"/>
    <property type="match status" value="1"/>
</dbReference>
<evidence type="ECO:0008006" key="15">
    <source>
        <dbReference type="Google" id="ProtNLM"/>
    </source>
</evidence>
<feature type="compositionally biased region" description="Basic residues" evidence="10">
    <location>
        <begin position="578"/>
        <end position="614"/>
    </location>
</feature>
<dbReference type="GO" id="GO:0045944">
    <property type="term" value="P:positive regulation of transcription by RNA polymerase II"/>
    <property type="evidence" value="ECO:0007669"/>
    <property type="project" value="TreeGrafter"/>
</dbReference>
<keyword evidence="6" id="KW-0805">Transcription regulation</keyword>
<feature type="region of interest" description="Disordered" evidence="10">
    <location>
        <begin position="276"/>
        <end position="318"/>
    </location>
</feature>
<feature type="compositionally biased region" description="Polar residues" evidence="10">
    <location>
        <begin position="210"/>
        <end position="221"/>
    </location>
</feature>
<dbReference type="OMA" id="ATRRNNH"/>
<feature type="compositionally biased region" description="Basic residues" evidence="10">
    <location>
        <begin position="110"/>
        <end position="123"/>
    </location>
</feature>
<dbReference type="OrthoDB" id="6514644at2759"/>
<keyword evidence="4" id="KW-0963">Cytoplasm</keyword>
<reference evidence="14" key="1">
    <citation type="submission" date="2011-08" db="EMBL/GenBank/DDBJ databases">
        <authorList>
            <person name="Rombauts S."/>
        </authorList>
    </citation>
    <scope>NUCLEOTIDE SEQUENCE</scope>
    <source>
        <strain evidence="14">London</strain>
    </source>
</reference>
<name>T1KQD0_TETUR</name>
<keyword evidence="8" id="KW-0804">Transcription</keyword>
<evidence type="ECO:0000256" key="1">
    <source>
        <dbReference type="ARBA" id="ARBA00004123"/>
    </source>
</evidence>
<dbReference type="InterPro" id="IPR024784">
    <property type="entry name" value="TORC_M"/>
</dbReference>
<dbReference type="Proteomes" id="UP000015104">
    <property type="component" value="Unassembled WGS sequence"/>
</dbReference>
<feature type="region of interest" description="Disordered" evidence="10">
    <location>
        <begin position="577"/>
        <end position="649"/>
    </location>
</feature>
<evidence type="ECO:0000313" key="14">
    <source>
        <dbReference type="Proteomes" id="UP000015104"/>
    </source>
</evidence>
<dbReference type="Pfam" id="PF12885">
    <property type="entry name" value="TORC_M"/>
    <property type="match status" value="1"/>
</dbReference>
<dbReference type="Pfam" id="PF12884">
    <property type="entry name" value="TORC_N"/>
    <property type="match status" value="1"/>
</dbReference>
<dbReference type="HOGENOM" id="CLU_379631_0_0_1"/>
<comment type="subcellular location">
    <subcellularLocation>
        <location evidence="2">Cytoplasm</location>
    </subcellularLocation>
    <subcellularLocation>
        <location evidence="1">Nucleus</location>
    </subcellularLocation>
</comment>
<evidence type="ECO:0000256" key="2">
    <source>
        <dbReference type="ARBA" id="ARBA00004496"/>
    </source>
</evidence>
<feature type="compositionally biased region" description="Low complexity" evidence="10">
    <location>
        <begin position="502"/>
        <end position="515"/>
    </location>
</feature>
<feature type="region of interest" description="Disordered" evidence="10">
    <location>
        <begin position="496"/>
        <end position="515"/>
    </location>
</feature>
<feature type="compositionally biased region" description="Polar residues" evidence="10">
    <location>
        <begin position="618"/>
        <end position="649"/>
    </location>
</feature>
<feature type="domain" description="Transducer of regulated CREB activity N-terminal" evidence="11">
    <location>
        <begin position="3"/>
        <end position="65"/>
    </location>
</feature>
<dbReference type="GO" id="GO:0005737">
    <property type="term" value="C:cytoplasm"/>
    <property type="evidence" value="ECO:0007669"/>
    <property type="project" value="UniProtKB-SubCell"/>
</dbReference>
<feature type="domain" description="Transducer of regulated CREB activity middle" evidence="12">
    <location>
        <begin position="206"/>
        <end position="343"/>
    </location>
</feature>
<evidence type="ECO:0000256" key="6">
    <source>
        <dbReference type="ARBA" id="ARBA00023015"/>
    </source>
</evidence>
<organism evidence="13 14">
    <name type="scientific">Tetranychus urticae</name>
    <name type="common">Two-spotted spider mite</name>
    <dbReference type="NCBI Taxonomy" id="32264"/>
    <lineage>
        <taxon>Eukaryota</taxon>
        <taxon>Metazoa</taxon>
        <taxon>Ecdysozoa</taxon>
        <taxon>Arthropoda</taxon>
        <taxon>Chelicerata</taxon>
        <taxon>Arachnida</taxon>
        <taxon>Acari</taxon>
        <taxon>Acariformes</taxon>
        <taxon>Trombidiformes</taxon>
        <taxon>Prostigmata</taxon>
        <taxon>Eleutherengona</taxon>
        <taxon>Raphignathae</taxon>
        <taxon>Tetranychoidea</taxon>
        <taxon>Tetranychidae</taxon>
        <taxon>Tetranychus</taxon>
    </lineage>
</organism>
<feature type="compositionally biased region" description="Polar residues" evidence="10">
    <location>
        <begin position="307"/>
        <end position="318"/>
    </location>
</feature>
<dbReference type="GO" id="GO:0005634">
    <property type="term" value="C:nucleus"/>
    <property type="evidence" value="ECO:0007669"/>
    <property type="project" value="UniProtKB-SubCell"/>
</dbReference>
<feature type="region of interest" description="Disordered" evidence="10">
    <location>
        <begin position="170"/>
        <end position="221"/>
    </location>
</feature>